<dbReference type="EMBL" id="JAGVRK010000001">
    <property type="protein sequence ID" value="MBS2968621.1"/>
    <property type="molecule type" value="Genomic_DNA"/>
</dbReference>
<feature type="domain" description="PAC" evidence="12">
    <location>
        <begin position="242"/>
        <end position="298"/>
    </location>
</feature>
<dbReference type="InterPro" id="IPR000014">
    <property type="entry name" value="PAS"/>
</dbReference>
<evidence type="ECO:0000256" key="5">
    <source>
        <dbReference type="ARBA" id="ARBA00022741"/>
    </source>
</evidence>
<organism evidence="13 14">
    <name type="scientific">Metabacillus flavus</name>
    <dbReference type="NCBI Taxonomy" id="2823519"/>
    <lineage>
        <taxon>Bacteria</taxon>
        <taxon>Bacillati</taxon>
        <taxon>Bacillota</taxon>
        <taxon>Bacilli</taxon>
        <taxon>Bacillales</taxon>
        <taxon>Bacillaceae</taxon>
        <taxon>Metabacillus</taxon>
    </lineage>
</organism>
<dbReference type="Pfam" id="PF08448">
    <property type="entry name" value="PAS_4"/>
    <property type="match status" value="1"/>
</dbReference>
<evidence type="ECO:0000313" key="14">
    <source>
        <dbReference type="Proteomes" id="UP000682403"/>
    </source>
</evidence>
<dbReference type="InterPro" id="IPR000700">
    <property type="entry name" value="PAS-assoc_C"/>
</dbReference>
<dbReference type="InterPro" id="IPR003661">
    <property type="entry name" value="HisK_dim/P_dom"/>
</dbReference>
<keyword evidence="9" id="KW-1133">Transmembrane helix</keyword>
<keyword evidence="5" id="KW-0547">Nucleotide-binding</keyword>
<evidence type="ECO:0000259" key="12">
    <source>
        <dbReference type="PROSITE" id="PS50113"/>
    </source>
</evidence>
<evidence type="ECO:0000256" key="8">
    <source>
        <dbReference type="ARBA" id="ARBA00023012"/>
    </source>
</evidence>
<dbReference type="SUPFAM" id="SSF55785">
    <property type="entry name" value="PYP-like sensor domain (PAS domain)"/>
    <property type="match status" value="1"/>
</dbReference>
<comment type="caution">
    <text evidence="13">The sequence shown here is derived from an EMBL/GenBank/DDBJ whole genome shotgun (WGS) entry which is preliminary data.</text>
</comment>
<gene>
    <name evidence="13" type="ORF">J9317_07610</name>
</gene>
<dbReference type="InterPro" id="IPR004358">
    <property type="entry name" value="Sig_transdc_His_kin-like_C"/>
</dbReference>
<evidence type="ECO:0000256" key="7">
    <source>
        <dbReference type="ARBA" id="ARBA00022840"/>
    </source>
</evidence>
<dbReference type="SUPFAM" id="SSF55874">
    <property type="entry name" value="ATPase domain of HSP90 chaperone/DNA topoisomerase II/histidine kinase"/>
    <property type="match status" value="1"/>
</dbReference>
<dbReference type="PROSITE" id="PS50109">
    <property type="entry name" value="HIS_KIN"/>
    <property type="match status" value="1"/>
</dbReference>
<keyword evidence="9" id="KW-0472">Membrane</keyword>
<keyword evidence="14" id="KW-1185">Reference proteome</keyword>
<dbReference type="SUPFAM" id="SSF47384">
    <property type="entry name" value="Homodimeric domain of signal transducing histidine kinase"/>
    <property type="match status" value="1"/>
</dbReference>
<evidence type="ECO:0000259" key="11">
    <source>
        <dbReference type="PROSITE" id="PS50112"/>
    </source>
</evidence>
<evidence type="ECO:0000256" key="2">
    <source>
        <dbReference type="ARBA" id="ARBA00012438"/>
    </source>
</evidence>
<dbReference type="Gene3D" id="3.30.450.20">
    <property type="entry name" value="PAS domain"/>
    <property type="match status" value="1"/>
</dbReference>
<evidence type="ECO:0000313" key="13">
    <source>
        <dbReference type="EMBL" id="MBS2968621.1"/>
    </source>
</evidence>
<evidence type="ECO:0000256" key="3">
    <source>
        <dbReference type="ARBA" id="ARBA00022553"/>
    </source>
</evidence>
<reference evidence="13 14" key="1">
    <citation type="submission" date="2021-04" db="EMBL/GenBank/DDBJ databases">
        <title>Metabacillus sp. strain KIGAM252 whole genome sequence.</title>
        <authorList>
            <person name="Seo M.-J."/>
            <person name="Cho E.-S."/>
            <person name="Hwang C.Y."/>
            <person name="Yoon D.J."/>
        </authorList>
    </citation>
    <scope>NUCLEOTIDE SEQUENCE [LARGE SCALE GENOMIC DNA]</scope>
    <source>
        <strain evidence="13 14">KIGAM252</strain>
    </source>
</reference>
<evidence type="ECO:0000256" key="4">
    <source>
        <dbReference type="ARBA" id="ARBA00022679"/>
    </source>
</evidence>
<feature type="transmembrane region" description="Helical" evidence="9">
    <location>
        <begin position="85"/>
        <end position="102"/>
    </location>
</feature>
<dbReference type="SMART" id="SM00091">
    <property type="entry name" value="PAS"/>
    <property type="match status" value="1"/>
</dbReference>
<dbReference type="InterPro" id="IPR005467">
    <property type="entry name" value="His_kinase_dom"/>
</dbReference>
<dbReference type="InterPro" id="IPR036890">
    <property type="entry name" value="HATPase_C_sf"/>
</dbReference>
<dbReference type="Gene3D" id="1.10.287.130">
    <property type="match status" value="1"/>
</dbReference>
<dbReference type="EC" id="2.7.13.3" evidence="2"/>
<dbReference type="PRINTS" id="PR00344">
    <property type="entry name" value="BCTRLSENSOR"/>
</dbReference>
<keyword evidence="7" id="KW-0067">ATP-binding</keyword>
<dbReference type="InterPro" id="IPR035965">
    <property type="entry name" value="PAS-like_dom_sf"/>
</dbReference>
<dbReference type="RefSeq" id="WP_211557586.1">
    <property type="nucleotide sequence ID" value="NZ_JAGVRK010000001.1"/>
</dbReference>
<dbReference type="SMART" id="SM00388">
    <property type="entry name" value="HisKA"/>
    <property type="match status" value="1"/>
</dbReference>
<evidence type="ECO:0000256" key="9">
    <source>
        <dbReference type="SAM" id="Phobius"/>
    </source>
</evidence>
<dbReference type="Gene3D" id="3.30.565.10">
    <property type="entry name" value="Histidine kinase-like ATPase, C-terminal domain"/>
    <property type="match status" value="1"/>
</dbReference>
<feature type="transmembrane region" description="Helical" evidence="9">
    <location>
        <begin position="107"/>
        <end position="127"/>
    </location>
</feature>
<keyword evidence="6" id="KW-0418">Kinase</keyword>
<dbReference type="CDD" id="cd00130">
    <property type="entry name" value="PAS"/>
    <property type="match status" value="1"/>
</dbReference>
<feature type="domain" description="PAS" evidence="11">
    <location>
        <begin position="181"/>
        <end position="226"/>
    </location>
</feature>
<accession>A0ABS5LD39</accession>
<dbReference type="SMART" id="SM00387">
    <property type="entry name" value="HATPase_c"/>
    <property type="match status" value="1"/>
</dbReference>
<keyword evidence="8" id="KW-0902">Two-component regulatory system</keyword>
<keyword evidence="9" id="KW-0812">Transmembrane</keyword>
<evidence type="ECO:0000256" key="1">
    <source>
        <dbReference type="ARBA" id="ARBA00000085"/>
    </source>
</evidence>
<dbReference type="PROSITE" id="PS50112">
    <property type="entry name" value="PAS"/>
    <property type="match status" value="1"/>
</dbReference>
<dbReference type="CDD" id="cd00082">
    <property type="entry name" value="HisKA"/>
    <property type="match status" value="1"/>
</dbReference>
<feature type="domain" description="Histidine kinase" evidence="10">
    <location>
        <begin position="311"/>
        <end position="514"/>
    </location>
</feature>
<proteinExistence type="predicted"/>
<name>A0ABS5LD39_9BACI</name>
<sequence length="514" mass="58834">MDNKQLIIKRNRFLIRLLCLFYILDLGFIYAIDGVRNYWLLCLFFGVPFVFLFITEKKMYPVWQMYSLIALLYSYLFMLNLTVPSFVNIMFLVLPILVSTIYQDRRILIFSGLFTASAQMFFFYSDYDVLLQSVTRKEIAYYMLFTILVLFFQLYYLQFLGKLWKQVNEQKDEMAVTLESTKAQLELLFSQSKDAIALLDTEYRVTAVNPAFEELYQMKESDLKGKVYPHGEYAFLDDFKHVRIENRISRTDRTGDGALVEVEVAVSPIYGDKGALIAHSEVIRDVTERRTEELMLIQAEKLKVAGEMAAGVAHEIRNPLTVLQGFLQMLHENAPANYPYTEIMLAELKRLNEIVSEFLILSKPQSVTRKLFNLRDILNETITFFGSEMALNNIVIEISEIQSFSINGDGNQIKQVLINLLKNSSDAMPNGGVIKVSLKKTEDRKVVLLIKDSGKGIPSNVLKKIKEPFFTTKEKGTGLGLVITEKIMNQHGGSMVIESEEGIGTTVKLYLPLP</sequence>
<dbReference type="PANTHER" id="PTHR43065:SF10">
    <property type="entry name" value="PEROXIDE STRESS-ACTIVATED HISTIDINE KINASE MAK3"/>
    <property type="match status" value="1"/>
</dbReference>
<protein>
    <recommendedName>
        <fullName evidence="2">histidine kinase</fullName>
        <ecNumber evidence="2">2.7.13.3</ecNumber>
    </recommendedName>
</protein>
<dbReference type="PANTHER" id="PTHR43065">
    <property type="entry name" value="SENSOR HISTIDINE KINASE"/>
    <property type="match status" value="1"/>
</dbReference>
<dbReference type="InterPro" id="IPR013656">
    <property type="entry name" value="PAS_4"/>
</dbReference>
<feature type="transmembrane region" description="Helical" evidence="9">
    <location>
        <begin position="13"/>
        <end position="32"/>
    </location>
</feature>
<dbReference type="InterPro" id="IPR003594">
    <property type="entry name" value="HATPase_dom"/>
</dbReference>
<evidence type="ECO:0000256" key="6">
    <source>
        <dbReference type="ARBA" id="ARBA00022777"/>
    </source>
</evidence>
<dbReference type="Pfam" id="PF00512">
    <property type="entry name" value="HisKA"/>
    <property type="match status" value="1"/>
</dbReference>
<keyword evidence="4" id="KW-0808">Transferase</keyword>
<feature type="transmembrane region" description="Helical" evidence="9">
    <location>
        <begin position="38"/>
        <end position="55"/>
    </location>
</feature>
<dbReference type="Pfam" id="PF02518">
    <property type="entry name" value="HATPase_c"/>
    <property type="match status" value="1"/>
</dbReference>
<feature type="transmembrane region" description="Helical" evidence="9">
    <location>
        <begin position="139"/>
        <end position="157"/>
    </location>
</feature>
<dbReference type="PROSITE" id="PS50113">
    <property type="entry name" value="PAC"/>
    <property type="match status" value="1"/>
</dbReference>
<dbReference type="Proteomes" id="UP000682403">
    <property type="component" value="Unassembled WGS sequence"/>
</dbReference>
<comment type="catalytic activity">
    <reaction evidence="1">
        <text>ATP + protein L-histidine = ADP + protein N-phospho-L-histidine.</text>
        <dbReference type="EC" id="2.7.13.3"/>
    </reaction>
</comment>
<evidence type="ECO:0000259" key="10">
    <source>
        <dbReference type="PROSITE" id="PS50109"/>
    </source>
</evidence>
<dbReference type="InterPro" id="IPR036097">
    <property type="entry name" value="HisK_dim/P_sf"/>
</dbReference>
<dbReference type="NCBIfam" id="TIGR00229">
    <property type="entry name" value="sensory_box"/>
    <property type="match status" value="1"/>
</dbReference>
<keyword evidence="3" id="KW-0597">Phosphoprotein</keyword>